<name>A0ABR0GAE6_9PEZI</name>
<organism evidence="1 2">
    <name type="scientific">Podospora pseudocomata</name>
    <dbReference type="NCBI Taxonomy" id="2093779"/>
    <lineage>
        <taxon>Eukaryota</taxon>
        <taxon>Fungi</taxon>
        <taxon>Dikarya</taxon>
        <taxon>Ascomycota</taxon>
        <taxon>Pezizomycotina</taxon>
        <taxon>Sordariomycetes</taxon>
        <taxon>Sordariomycetidae</taxon>
        <taxon>Sordariales</taxon>
        <taxon>Podosporaceae</taxon>
        <taxon>Podospora</taxon>
    </lineage>
</organism>
<gene>
    <name evidence="1" type="ORF">QC762_0076250</name>
</gene>
<comment type="caution">
    <text evidence="1">The sequence shown here is derived from an EMBL/GenBank/DDBJ whole genome shotgun (WGS) entry which is preliminary data.</text>
</comment>
<proteinExistence type="predicted"/>
<evidence type="ECO:0000313" key="2">
    <source>
        <dbReference type="Proteomes" id="UP001323405"/>
    </source>
</evidence>
<evidence type="ECO:0000313" key="1">
    <source>
        <dbReference type="EMBL" id="KAK4652737.1"/>
    </source>
</evidence>
<reference evidence="1 2" key="1">
    <citation type="journal article" date="2023" name="bioRxiv">
        <title>High-quality genome assemblies of four members of thePodospora anserinaspecies complex.</title>
        <authorList>
            <person name="Ament-Velasquez S.L."/>
            <person name="Vogan A.A."/>
            <person name="Wallerman O."/>
            <person name="Hartmann F."/>
            <person name="Gautier V."/>
            <person name="Silar P."/>
            <person name="Giraud T."/>
            <person name="Johannesson H."/>
        </authorList>
    </citation>
    <scope>NUCLEOTIDE SEQUENCE [LARGE SCALE GENOMIC DNA]</scope>
    <source>
        <strain evidence="1 2">CBS 415.72m</strain>
    </source>
</reference>
<dbReference type="RefSeq" id="XP_062741712.1">
    <property type="nucleotide sequence ID" value="XM_062883813.1"/>
</dbReference>
<protein>
    <submittedName>
        <fullName evidence="1">Uncharacterized protein</fullName>
    </submittedName>
</protein>
<dbReference type="EMBL" id="JAFFHA010000007">
    <property type="protein sequence ID" value="KAK4652737.1"/>
    <property type="molecule type" value="Genomic_DNA"/>
</dbReference>
<dbReference type="Proteomes" id="UP001323405">
    <property type="component" value="Unassembled WGS sequence"/>
</dbReference>
<accession>A0ABR0GAE6</accession>
<sequence>MDYLTTALSKALSSLHQLQQATTARITATNTTSPINIHNQALSLLNDLSELINEGLELY</sequence>
<dbReference type="GeneID" id="87903520"/>
<keyword evidence="2" id="KW-1185">Reference proteome</keyword>